<accession>A0ABR7YD33</accession>
<comment type="caution">
    <text evidence="1">The sequence shown here is derived from an EMBL/GenBank/DDBJ whole genome shotgun (WGS) entry which is preliminary data.</text>
</comment>
<evidence type="ECO:0000313" key="2">
    <source>
        <dbReference type="Proteomes" id="UP000651271"/>
    </source>
</evidence>
<sequence>MVKDLSGLEKLIEDLKKEGIFESYFLENNIAHIHTKQFLLLIYLPNTERLDIKDIQKIIHIDIDILNSSYTKVWKRLTGLMGKGRRIYARETVVARLDKKVALEFLEEYHLNVPLAGKYRYGLYYKGELVSVAVFSGGRIMREIGEEYRSFELIRFCHKSDYLVIGGISKLIKSFVKDFKPNDIMTYADRDWSQESSLESIGFKAEGIVSSQNIKVFGEKRLTHSDSPNNYDYIIKNNGSIKLKLYF</sequence>
<proteinExistence type="predicted"/>
<reference evidence="1 2" key="1">
    <citation type="submission" date="2020-08" db="EMBL/GenBank/DDBJ databases">
        <title>Sphingobacterium sp. DN04309 isolated from aquaculture water.</title>
        <authorList>
            <person name="Zhang M."/>
        </authorList>
    </citation>
    <scope>NUCLEOTIDE SEQUENCE [LARGE SCALE GENOMIC DNA]</scope>
    <source>
        <strain evidence="1 2">DN04309</strain>
    </source>
</reference>
<organism evidence="1 2">
    <name type="scientific">Sphingobacterium litopenaei</name>
    <dbReference type="NCBI Taxonomy" id="2763500"/>
    <lineage>
        <taxon>Bacteria</taxon>
        <taxon>Pseudomonadati</taxon>
        <taxon>Bacteroidota</taxon>
        <taxon>Sphingobacteriia</taxon>
        <taxon>Sphingobacteriales</taxon>
        <taxon>Sphingobacteriaceae</taxon>
        <taxon>Sphingobacterium</taxon>
    </lineage>
</organism>
<gene>
    <name evidence="1" type="ORF">H8B04_06320</name>
</gene>
<evidence type="ECO:0000313" key="1">
    <source>
        <dbReference type="EMBL" id="MBD1429186.1"/>
    </source>
</evidence>
<keyword evidence="2" id="KW-1185">Reference proteome</keyword>
<dbReference type="RefSeq" id="WP_190301788.1">
    <property type="nucleotide sequence ID" value="NZ_JACOIJ010000008.1"/>
</dbReference>
<dbReference type="EMBL" id="JACOIJ010000008">
    <property type="protein sequence ID" value="MBD1429186.1"/>
    <property type="molecule type" value="Genomic_DNA"/>
</dbReference>
<protein>
    <submittedName>
        <fullName evidence="1">Uncharacterized protein</fullName>
    </submittedName>
</protein>
<name>A0ABR7YD33_9SPHI</name>
<dbReference type="Proteomes" id="UP000651271">
    <property type="component" value="Unassembled WGS sequence"/>
</dbReference>